<feature type="transmembrane region" description="Helical" evidence="2">
    <location>
        <begin position="78"/>
        <end position="99"/>
    </location>
</feature>
<evidence type="ECO:0000256" key="1">
    <source>
        <dbReference type="SAM" id="MobiDB-lite"/>
    </source>
</evidence>
<dbReference type="EMBL" id="CM029045">
    <property type="protein sequence ID" value="KAG2599555.1"/>
    <property type="molecule type" value="Genomic_DNA"/>
</dbReference>
<keyword evidence="2" id="KW-1133">Transmembrane helix</keyword>
<keyword evidence="2" id="KW-0812">Transmembrane</keyword>
<comment type="caution">
    <text evidence="3">The sequence shown here is derived from an EMBL/GenBank/DDBJ whole genome shotgun (WGS) entry which is preliminary data.</text>
</comment>
<name>A0A8T0SR04_PANVG</name>
<evidence type="ECO:0000256" key="2">
    <source>
        <dbReference type="SAM" id="Phobius"/>
    </source>
</evidence>
<dbReference type="PANTHER" id="PTHR33374">
    <property type="entry name" value="ARABINOGALACTAN PROTEIN 20"/>
    <property type="match status" value="1"/>
</dbReference>
<feature type="transmembrane region" description="Helical" evidence="2">
    <location>
        <begin position="119"/>
        <end position="137"/>
    </location>
</feature>
<accession>A0A8T0SR04</accession>
<dbReference type="Pfam" id="PF06376">
    <property type="entry name" value="AGP"/>
    <property type="match status" value="1"/>
</dbReference>
<sequence>MRSTTRIYIGVNGGTPHAPPDRHADRRRRARSLLLVLIAPQSEREGGAPGAARRFDRRLSPPHPVPARSTNKTPAMAPISRASVVVLVAAVADVLASAANAEAPAPAPTSDGTSVDQGIAYVLMLVALVLTDLIHPLDASSAYRLF</sequence>
<reference evidence="3" key="1">
    <citation type="submission" date="2020-05" db="EMBL/GenBank/DDBJ databases">
        <title>WGS assembly of Panicum virgatum.</title>
        <authorList>
            <person name="Lovell J.T."/>
            <person name="Jenkins J."/>
            <person name="Shu S."/>
            <person name="Juenger T.E."/>
            <person name="Schmutz J."/>
        </authorList>
    </citation>
    <scope>NUCLEOTIDE SEQUENCE</scope>
    <source>
        <strain evidence="3">AP13</strain>
    </source>
</reference>
<feature type="region of interest" description="Disordered" evidence="1">
    <location>
        <begin position="41"/>
        <end position="74"/>
    </location>
</feature>
<proteinExistence type="predicted"/>
<feature type="region of interest" description="Disordered" evidence="1">
    <location>
        <begin position="1"/>
        <end position="25"/>
    </location>
</feature>
<keyword evidence="2" id="KW-0472">Membrane</keyword>
<keyword evidence="4" id="KW-1185">Reference proteome</keyword>
<protein>
    <submittedName>
        <fullName evidence="3">Uncharacterized protein</fullName>
    </submittedName>
</protein>
<evidence type="ECO:0000313" key="3">
    <source>
        <dbReference type="EMBL" id="KAG2599555.1"/>
    </source>
</evidence>
<evidence type="ECO:0000313" key="4">
    <source>
        <dbReference type="Proteomes" id="UP000823388"/>
    </source>
</evidence>
<dbReference type="AlphaFoldDB" id="A0A8T0SR04"/>
<gene>
    <name evidence="3" type="ORF">PVAP13_5KG426807</name>
</gene>
<dbReference type="Proteomes" id="UP000823388">
    <property type="component" value="Chromosome 5K"/>
</dbReference>
<organism evidence="3 4">
    <name type="scientific">Panicum virgatum</name>
    <name type="common">Blackwell switchgrass</name>
    <dbReference type="NCBI Taxonomy" id="38727"/>
    <lineage>
        <taxon>Eukaryota</taxon>
        <taxon>Viridiplantae</taxon>
        <taxon>Streptophyta</taxon>
        <taxon>Embryophyta</taxon>
        <taxon>Tracheophyta</taxon>
        <taxon>Spermatophyta</taxon>
        <taxon>Magnoliopsida</taxon>
        <taxon>Liliopsida</taxon>
        <taxon>Poales</taxon>
        <taxon>Poaceae</taxon>
        <taxon>PACMAD clade</taxon>
        <taxon>Panicoideae</taxon>
        <taxon>Panicodae</taxon>
        <taxon>Paniceae</taxon>
        <taxon>Panicinae</taxon>
        <taxon>Panicum</taxon>
        <taxon>Panicum sect. Hiantes</taxon>
    </lineage>
</organism>
<dbReference type="InterPro" id="IPR009424">
    <property type="entry name" value="AGP16/20/22/41"/>
</dbReference>